<dbReference type="InterPro" id="IPR021765">
    <property type="entry name" value="UstYa-like"/>
</dbReference>
<organism evidence="3 4">
    <name type="scientific">Schizopora paradoxa</name>
    <dbReference type="NCBI Taxonomy" id="27342"/>
    <lineage>
        <taxon>Eukaryota</taxon>
        <taxon>Fungi</taxon>
        <taxon>Dikarya</taxon>
        <taxon>Basidiomycota</taxon>
        <taxon>Agaricomycotina</taxon>
        <taxon>Agaricomycetes</taxon>
        <taxon>Hymenochaetales</taxon>
        <taxon>Schizoporaceae</taxon>
        <taxon>Schizopora</taxon>
    </lineage>
</organism>
<feature type="transmembrane region" description="Helical" evidence="2">
    <location>
        <begin position="12"/>
        <end position="33"/>
    </location>
</feature>
<gene>
    <name evidence="3" type="ORF">SCHPADRAFT_936661</name>
</gene>
<evidence type="ECO:0000256" key="1">
    <source>
        <dbReference type="ARBA" id="ARBA00035112"/>
    </source>
</evidence>
<keyword evidence="2" id="KW-0472">Membrane</keyword>
<accession>A0A0H2SL37</accession>
<sequence length="196" mass="22513">MTLHETSRRLSLYTSAVSLALFLNACALAWFSLPKMAPSLISFQDQATFSYIGNDFPRMLPIDLPDVLVTADDFVEYELYGEQAMSDWNEQVPKGNGVVRLGEYHREAINLPEDPTSELEHSGHCLNYIRERILCDTDLTLEPFDLLELESDEEVKEATPPRICKGWTNMMGALHDNLEDWEHSEYNLRNQKKKND</sequence>
<evidence type="ECO:0000256" key="2">
    <source>
        <dbReference type="SAM" id="Phobius"/>
    </source>
</evidence>
<dbReference type="Pfam" id="PF11807">
    <property type="entry name" value="UstYa"/>
    <property type="match status" value="1"/>
</dbReference>
<dbReference type="GO" id="GO:0043386">
    <property type="term" value="P:mycotoxin biosynthetic process"/>
    <property type="evidence" value="ECO:0007669"/>
    <property type="project" value="InterPro"/>
</dbReference>
<evidence type="ECO:0000313" key="4">
    <source>
        <dbReference type="Proteomes" id="UP000053477"/>
    </source>
</evidence>
<reference evidence="3 4" key="1">
    <citation type="submission" date="2015-04" db="EMBL/GenBank/DDBJ databases">
        <title>Complete genome sequence of Schizopora paradoxa KUC8140, a cosmopolitan wood degrader in East Asia.</title>
        <authorList>
            <consortium name="DOE Joint Genome Institute"/>
            <person name="Min B."/>
            <person name="Park H."/>
            <person name="Jang Y."/>
            <person name="Kim J.-J."/>
            <person name="Kim K.H."/>
            <person name="Pangilinan J."/>
            <person name="Lipzen A."/>
            <person name="Riley R."/>
            <person name="Grigoriev I.V."/>
            <person name="Spatafora J.W."/>
            <person name="Choi I.-G."/>
        </authorList>
    </citation>
    <scope>NUCLEOTIDE SEQUENCE [LARGE SCALE GENOMIC DNA]</scope>
    <source>
        <strain evidence="3 4">KUC8140</strain>
    </source>
</reference>
<evidence type="ECO:0000313" key="3">
    <source>
        <dbReference type="EMBL" id="KLO17816.1"/>
    </source>
</evidence>
<keyword evidence="2" id="KW-0812">Transmembrane</keyword>
<dbReference type="Proteomes" id="UP000053477">
    <property type="component" value="Unassembled WGS sequence"/>
</dbReference>
<comment type="similarity">
    <text evidence="1">Belongs to the ustYa family.</text>
</comment>
<keyword evidence="2" id="KW-1133">Transmembrane helix</keyword>
<dbReference type="InParanoid" id="A0A0H2SL37"/>
<dbReference type="AlphaFoldDB" id="A0A0H2SL37"/>
<name>A0A0H2SL37_9AGAM</name>
<dbReference type="EMBL" id="KQ085900">
    <property type="protein sequence ID" value="KLO17816.1"/>
    <property type="molecule type" value="Genomic_DNA"/>
</dbReference>
<dbReference type="OrthoDB" id="3687641at2759"/>
<keyword evidence="4" id="KW-1185">Reference proteome</keyword>
<proteinExistence type="inferred from homology"/>
<protein>
    <submittedName>
        <fullName evidence="3">Uncharacterized protein</fullName>
    </submittedName>
</protein>
<dbReference type="STRING" id="27342.A0A0H2SL37"/>